<dbReference type="EMBL" id="CP147247">
    <property type="protein sequence ID" value="WYJ90090.1"/>
    <property type="molecule type" value="Genomic_DNA"/>
</dbReference>
<dbReference type="EMBL" id="NGMM01000005">
    <property type="protein sequence ID" value="OTP13521.1"/>
    <property type="molecule type" value="Genomic_DNA"/>
</dbReference>
<feature type="transmembrane region" description="Helical" evidence="1">
    <location>
        <begin position="30"/>
        <end position="49"/>
    </location>
</feature>
<gene>
    <name evidence="3" type="ORF">A5888_001818</name>
    <name evidence="2" type="ORF">A5888_002999</name>
</gene>
<sequence length="82" mass="9262">MIVWLIFVFIGMQVILEKEWLPDKLVKQRLRILCLEAILVIAVSAVVGVLLSQPVLIVGTVTIFSSSILAWNYRNKYEGFGV</sequence>
<evidence type="ECO:0000313" key="3">
    <source>
        <dbReference type="EMBL" id="WYJ90090.1"/>
    </source>
</evidence>
<evidence type="ECO:0000256" key="1">
    <source>
        <dbReference type="SAM" id="Phobius"/>
    </source>
</evidence>
<name>A0A242K3P1_9ENTE</name>
<keyword evidence="1" id="KW-0472">Membrane</keyword>
<organism evidence="2">
    <name type="scientific">Candidatus Enterococcus clewellii</name>
    <dbReference type="NCBI Taxonomy" id="1834193"/>
    <lineage>
        <taxon>Bacteria</taxon>
        <taxon>Bacillati</taxon>
        <taxon>Bacillota</taxon>
        <taxon>Bacilli</taxon>
        <taxon>Lactobacillales</taxon>
        <taxon>Enterococcaceae</taxon>
        <taxon>Enterococcus</taxon>
    </lineage>
</organism>
<accession>A0A242K3P1</accession>
<dbReference type="Proteomes" id="UP000195141">
    <property type="component" value="Chromosome"/>
</dbReference>
<dbReference type="RefSeq" id="WP_086350010.1">
    <property type="nucleotide sequence ID" value="NZ_CP147247.1"/>
</dbReference>
<protein>
    <submittedName>
        <fullName evidence="2">Uncharacterized protein</fullName>
    </submittedName>
</protein>
<keyword evidence="1" id="KW-1133">Transmembrane helix</keyword>
<proteinExistence type="predicted"/>
<evidence type="ECO:0000313" key="4">
    <source>
        <dbReference type="Proteomes" id="UP000195141"/>
    </source>
</evidence>
<feature type="transmembrane region" description="Helical" evidence="1">
    <location>
        <begin position="55"/>
        <end position="73"/>
    </location>
</feature>
<dbReference type="OrthoDB" id="2192723at2"/>
<dbReference type="AlphaFoldDB" id="A0A242K3P1"/>
<keyword evidence="1" id="KW-0812">Transmembrane</keyword>
<reference evidence="3" key="2">
    <citation type="submission" date="2017-05" db="EMBL/GenBank/DDBJ databases">
        <authorList>
            <consortium name="The Broad Institute Genomics Platform"/>
            <consortium name="The Broad Institute Genomic Center for Infectious Diseases"/>
            <person name="Earl A."/>
            <person name="Manson A."/>
            <person name="Schwartman J."/>
            <person name="Gilmore M."/>
            <person name="Abouelleil A."/>
            <person name="Cao P."/>
            <person name="Chapman S."/>
            <person name="Cusick C."/>
            <person name="Shea T."/>
            <person name="Young S."/>
            <person name="Neafsey D."/>
            <person name="Nusbaum C."/>
            <person name="Birren B."/>
        </authorList>
    </citation>
    <scope>NUCLEOTIDE SEQUENCE</scope>
    <source>
        <strain evidence="3">9E7_DIV0242</strain>
    </source>
</reference>
<reference evidence="3" key="3">
    <citation type="submission" date="2024-03" db="EMBL/GenBank/DDBJ databases">
        <title>The Genome Sequence of Enterococcus sp. DIV0242b.</title>
        <authorList>
            <consortium name="The Broad Institute Genomics Platform"/>
            <consortium name="The Broad Institute Microbial Omics Core"/>
            <consortium name="The Broad Institute Genomic Center for Infectious Diseases"/>
            <person name="Earl A."/>
            <person name="Manson A."/>
            <person name="Gilmore M."/>
            <person name="Schwartman J."/>
            <person name="Shea T."/>
            <person name="Abouelleil A."/>
            <person name="Cao P."/>
            <person name="Chapman S."/>
            <person name="Cusick C."/>
            <person name="Young S."/>
            <person name="Neafsey D."/>
            <person name="Nusbaum C."/>
            <person name="Birren B."/>
        </authorList>
    </citation>
    <scope>NUCLEOTIDE SEQUENCE</scope>
    <source>
        <strain evidence="3">9E7_DIV0242</strain>
    </source>
</reference>
<reference evidence="2" key="1">
    <citation type="submission" date="2017-05" db="EMBL/GenBank/DDBJ databases">
        <title>The Genome Sequence of Enterococcus sp. 9E7_DIV0242.</title>
        <authorList>
            <consortium name="The Broad Institute Genomics Platform"/>
            <consortium name="The Broad Institute Genomic Center for Infectious Diseases"/>
            <person name="Earl A."/>
            <person name="Manson A."/>
            <person name="Schwartman J."/>
            <person name="Gilmore M."/>
            <person name="Abouelleil A."/>
            <person name="Cao P."/>
            <person name="Chapman S."/>
            <person name="Cusick C."/>
            <person name="Shea T."/>
            <person name="Young S."/>
            <person name="Neafsey D."/>
            <person name="Nusbaum C."/>
            <person name="Birren B."/>
        </authorList>
    </citation>
    <scope>NUCLEOTIDE SEQUENCE [LARGE SCALE GENOMIC DNA]</scope>
    <source>
        <strain evidence="2">9E7_DIV0242</strain>
    </source>
</reference>
<evidence type="ECO:0000313" key="2">
    <source>
        <dbReference type="EMBL" id="OTP13521.1"/>
    </source>
</evidence>
<keyword evidence="4" id="KW-1185">Reference proteome</keyword>